<dbReference type="GO" id="GO:0016491">
    <property type="term" value="F:oxidoreductase activity"/>
    <property type="evidence" value="ECO:0007669"/>
    <property type="project" value="UniProtKB-KW"/>
</dbReference>
<gene>
    <name evidence="4" type="ORF">BU26DRAFT_519494</name>
</gene>
<proteinExistence type="inferred from homology"/>
<sequence length="217" mass="23617">MDVNCTGLLYTTHLAYYWLPRNPGSGACSMDSQPGKQSRDRHLLLLGSMASLAPIPAQPQYGAAKHAVLGLFRSLRASSHVQGVRINMLCPYFIDTPIVTGPARLLLAGGAMGKVEDVVDAATRFVADSRVLGRALVIGPKVTVKQRDDGQWELVEKATPGSTETALWEPCADDWEEVDAFDRNIVKVLNAVQAARGWAGWATDVVKAIVYTLGWRR</sequence>
<dbReference type="PANTHER" id="PTHR43180">
    <property type="entry name" value="3-OXOACYL-(ACYL-CARRIER-PROTEIN) REDUCTASE (AFU_ORTHOLOGUE AFUA_6G11210)"/>
    <property type="match status" value="1"/>
</dbReference>
<evidence type="ECO:0000256" key="3">
    <source>
        <dbReference type="ARBA" id="ARBA00023002"/>
    </source>
</evidence>
<reference evidence="4" key="1">
    <citation type="journal article" date="2020" name="Stud. Mycol.">
        <title>101 Dothideomycetes genomes: a test case for predicting lifestyles and emergence of pathogens.</title>
        <authorList>
            <person name="Haridas S."/>
            <person name="Albert R."/>
            <person name="Binder M."/>
            <person name="Bloem J."/>
            <person name="Labutti K."/>
            <person name="Salamov A."/>
            <person name="Andreopoulos B."/>
            <person name="Baker S."/>
            <person name="Barry K."/>
            <person name="Bills G."/>
            <person name="Bluhm B."/>
            <person name="Cannon C."/>
            <person name="Castanera R."/>
            <person name="Culley D."/>
            <person name="Daum C."/>
            <person name="Ezra D."/>
            <person name="Gonzalez J."/>
            <person name="Henrissat B."/>
            <person name="Kuo A."/>
            <person name="Liang C."/>
            <person name="Lipzen A."/>
            <person name="Lutzoni F."/>
            <person name="Magnuson J."/>
            <person name="Mondo S."/>
            <person name="Nolan M."/>
            <person name="Ohm R."/>
            <person name="Pangilinan J."/>
            <person name="Park H.-J."/>
            <person name="Ramirez L."/>
            <person name="Alfaro M."/>
            <person name="Sun H."/>
            <person name="Tritt A."/>
            <person name="Yoshinaga Y."/>
            <person name="Zwiers L.-H."/>
            <person name="Turgeon B."/>
            <person name="Goodwin S."/>
            <person name="Spatafora J."/>
            <person name="Crous P."/>
            <person name="Grigoriev I."/>
        </authorList>
    </citation>
    <scope>NUCLEOTIDE SEQUENCE</scope>
    <source>
        <strain evidence="4">CBS 122368</strain>
    </source>
</reference>
<evidence type="ECO:0000256" key="1">
    <source>
        <dbReference type="ARBA" id="ARBA00006484"/>
    </source>
</evidence>
<dbReference type="Proteomes" id="UP000800094">
    <property type="component" value="Unassembled WGS sequence"/>
</dbReference>
<dbReference type="SUPFAM" id="SSF51735">
    <property type="entry name" value="NAD(P)-binding Rossmann-fold domains"/>
    <property type="match status" value="1"/>
</dbReference>
<dbReference type="InterPro" id="IPR002347">
    <property type="entry name" value="SDR_fam"/>
</dbReference>
<dbReference type="Pfam" id="PF00106">
    <property type="entry name" value="adh_short"/>
    <property type="match status" value="1"/>
</dbReference>
<evidence type="ECO:0000313" key="5">
    <source>
        <dbReference type="Proteomes" id="UP000800094"/>
    </source>
</evidence>
<dbReference type="AlphaFoldDB" id="A0A6A6IGT2"/>
<name>A0A6A6IGT2_9PLEO</name>
<evidence type="ECO:0000256" key="2">
    <source>
        <dbReference type="ARBA" id="ARBA00022857"/>
    </source>
</evidence>
<dbReference type="PROSITE" id="PS00061">
    <property type="entry name" value="ADH_SHORT"/>
    <property type="match status" value="1"/>
</dbReference>
<dbReference type="PANTHER" id="PTHR43180:SF16">
    <property type="entry name" value="BACILYSIN BIOSYNTHESIS OXIDOREDUCTASE BACC"/>
    <property type="match status" value="1"/>
</dbReference>
<dbReference type="PRINTS" id="PR00081">
    <property type="entry name" value="GDHRDH"/>
</dbReference>
<evidence type="ECO:0000313" key="4">
    <source>
        <dbReference type="EMBL" id="KAF2249419.1"/>
    </source>
</evidence>
<dbReference type="GeneID" id="54582396"/>
<organism evidence="4 5">
    <name type="scientific">Trematosphaeria pertusa</name>
    <dbReference type="NCBI Taxonomy" id="390896"/>
    <lineage>
        <taxon>Eukaryota</taxon>
        <taxon>Fungi</taxon>
        <taxon>Dikarya</taxon>
        <taxon>Ascomycota</taxon>
        <taxon>Pezizomycotina</taxon>
        <taxon>Dothideomycetes</taxon>
        <taxon>Pleosporomycetidae</taxon>
        <taxon>Pleosporales</taxon>
        <taxon>Massarineae</taxon>
        <taxon>Trematosphaeriaceae</taxon>
        <taxon>Trematosphaeria</taxon>
    </lineage>
</organism>
<dbReference type="InterPro" id="IPR036291">
    <property type="entry name" value="NAD(P)-bd_dom_sf"/>
</dbReference>
<dbReference type="EMBL" id="ML987195">
    <property type="protein sequence ID" value="KAF2249419.1"/>
    <property type="molecule type" value="Genomic_DNA"/>
</dbReference>
<accession>A0A6A6IGT2</accession>
<dbReference type="Gene3D" id="3.40.50.720">
    <property type="entry name" value="NAD(P)-binding Rossmann-like Domain"/>
    <property type="match status" value="1"/>
</dbReference>
<dbReference type="InterPro" id="IPR020904">
    <property type="entry name" value="Sc_DH/Rdtase_CS"/>
</dbReference>
<evidence type="ECO:0008006" key="6">
    <source>
        <dbReference type="Google" id="ProtNLM"/>
    </source>
</evidence>
<keyword evidence="2" id="KW-0521">NADP</keyword>
<dbReference type="RefSeq" id="XP_033684423.1">
    <property type="nucleotide sequence ID" value="XM_033829066.1"/>
</dbReference>
<keyword evidence="5" id="KW-1185">Reference proteome</keyword>
<keyword evidence="3" id="KW-0560">Oxidoreductase</keyword>
<comment type="similarity">
    <text evidence="1">Belongs to the short-chain dehydrogenases/reductases (SDR) family.</text>
</comment>
<dbReference type="OrthoDB" id="498125at2759"/>
<protein>
    <recommendedName>
        <fullName evidence="6">NAD(P)-binding protein</fullName>
    </recommendedName>
</protein>